<accession>A0A7R8W2Q8</accession>
<dbReference type="Gene3D" id="3.30.50.20">
    <property type="entry name" value="prophage-derive protein ybcO"/>
    <property type="match status" value="1"/>
</dbReference>
<evidence type="ECO:0000259" key="1">
    <source>
        <dbReference type="Pfam" id="PF07282"/>
    </source>
</evidence>
<protein>
    <recommendedName>
        <fullName evidence="1">Cas12f1-like TNB domain-containing protein</fullName>
    </recommendedName>
</protein>
<dbReference type="EMBL" id="OB660245">
    <property type="protein sequence ID" value="CAD7223723.1"/>
    <property type="molecule type" value="Genomic_DNA"/>
</dbReference>
<organism evidence="2">
    <name type="scientific">Cyprideis torosa</name>
    <dbReference type="NCBI Taxonomy" id="163714"/>
    <lineage>
        <taxon>Eukaryota</taxon>
        <taxon>Metazoa</taxon>
        <taxon>Ecdysozoa</taxon>
        <taxon>Arthropoda</taxon>
        <taxon>Crustacea</taxon>
        <taxon>Oligostraca</taxon>
        <taxon>Ostracoda</taxon>
        <taxon>Podocopa</taxon>
        <taxon>Podocopida</taxon>
        <taxon>Cytherocopina</taxon>
        <taxon>Cytheroidea</taxon>
        <taxon>Cytherideidae</taxon>
        <taxon>Cyprideis</taxon>
    </lineage>
</organism>
<proteinExistence type="predicted"/>
<dbReference type="InterPro" id="IPR010095">
    <property type="entry name" value="Cas12f1-like_TNB"/>
</dbReference>
<reference evidence="2" key="1">
    <citation type="submission" date="2020-11" db="EMBL/GenBank/DDBJ databases">
        <authorList>
            <person name="Tran Van P."/>
        </authorList>
    </citation>
    <scope>NUCLEOTIDE SEQUENCE</scope>
</reference>
<dbReference type="AlphaFoldDB" id="A0A7R8W2Q8"/>
<evidence type="ECO:0000313" key="2">
    <source>
        <dbReference type="EMBL" id="CAD7223723.1"/>
    </source>
</evidence>
<sequence>MPKTTKIRQAARGESCQVRIPGWCSHNEETTILAHRNGGGMGMKQPDQEGAFCCSGIEDDCRGELWNQIILSRRLYNDLVACMREIYQQMQDYTLEHASGAVDIIGAIEKKNEEFKAAKAAKDDEGLKRIAAERRELWRELSPLLKATRKEHKKPIQEQFLSRIGTTGIPLSRLVCERIANKERYKIQLQVAHDMDIPDIPGRKPMLAVHIGWNSDISGRRVAGTNDTNDVSTARIVQLPDDIEADLLRAAEFQSKRDKNRDTLHARIKEWPLSGDEAIDEEIIKIQRLPAQYIEQARIHRLIERCWKQGIENQPDWLRAWKKQDKKDWQAEVGIVRRARNRRRNFYTELAREWCRNYDTLVIEPLDLKEAAIKLDEKTGEKTEFSKKARAGRVVASLYELQQVLKWQATKHGVAIIEKKPKTVGACAYCGSEKIHVNDNDWQKLDCHDCGAQADRKENGATVLYQVAAPDIQRDTELYFSEQREKETATLLKKADKLKRMQESRRARIASAA</sequence>
<dbReference type="Pfam" id="PF07282">
    <property type="entry name" value="Cas12f1-like_TNB"/>
    <property type="match status" value="1"/>
</dbReference>
<feature type="domain" description="Cas12f1-like TNB" evidence="1">
    <location>
        <begin position="399"/>
        <end position="462"/>
    </location>
</feature>
<dbReference type="Pfam" id="PF07102">
    <property type="entry name" value="YbcO"/>
    <property type="match status" value="1"/>
</dbReference>
<gene>
    <name evidence="2" type="ORF">CTOB1V02_LOCUS1703</name>
</gene>
<dbReference type="InterPro" id="IPR010774">
    <property type="entry name" value="YbcO"/>
</dbReference>
<name>A0A7R8W2Q8_9CRUS</name>